<dbReference type="EMBL" id="JBAHYK010000292">
    <property type="protein sequence ID" value="KAL0575577.1"/>
    <property type="molecule type" value="Genomic_DNA"/>
</dbReference>
<keyword evidence="3" id="KW-1185">Reference proteome</keyword>
<reference evidence="2 3" key="1">
    <citation type="submission" date="2024-02" db="EMBL/GenBank/DDBJ databases">
        <title>A draft genome for the cacao thread blight pathogen Marasmius crinis-equi.</title>
        <authorList>
            <person name="Cohen S.P."/>
            <person name="Baruah I.K."/>
            <person name="Amoako-Attah I."/>
            <person name="Bukari Y."/>
            <person name="Meinhardt L.W."/>
            <person name="Bailey B.A."/>
        </authorList>
    </citation>
    <scope>NUCLEOTIDE SEQUENCE [LARGE SCALE GENOMIC DNA]</scope>
    <source>
        <strain evidence="2 3">GH-76</strain>
    </source>
</reference>
<evidence type="ECO:0000256" key="1">
    <source>
        <dbReference type="SAM" id="Coils"/>
    </source>
</evidence>
<proteinExistence type="predicted"/>
<evidence type="ECO:0008006" key="4">
    <source>
        <dbReference type="Google" id="ProtNLM"/>
    </source>
</evidence>
<feature type="coiled-coil region" evidence="1">
    <location>
        <begin position="42"/>
        <end position="69"/>
    </location>
</feature>
<name>A0ABR3FJK8_9AGAR</name>
<dbReference type="Gene3D" id="3.80.10.10">
    <property type="entry name" value="Ribonuclease Inhibitor"/>
    <property type="match status" value="1"/>
</dbReference>
<gene>
    <name evidence="2" type="ORF">V5O48_006393</name>
</gene>
<comment type="caution">
    <text evidence="2">The sequence shown here is derived from an EMBL/GenBank/DDBJ whole genome shotgun (WGS) entry which is preliminary data.</text>
</comment>
<sequence>MTSEAMEFNNNNTREKDLLARPIRTIEPRFLCSEYIPSDLEATQTKALLAEEQKEDEQYEKEVAHALELVERLRRGQRELRANMDQRRGTLSCLRKIPTEIWVVIFSIVCSSARSGYLLHIDSTIDPRIRIVPTVVLSQVCVRWRRIAFGSSELWNSISIHFAKLSETSMYYLKLFLDNSKGSFLNVRIQDNSSAHPWMPQIEEDHLELFAQHLPRCWRLTLQAKSPSLLNLLRGVQEIRFPHLIVYDEETRDDPIDMGERWWAALKNAPELRTVSTYTLQPSTTPPYSQLTKLKFRNLQPEKVLGLFVMLPLCAQLKSLTLGLEERNGHGGNVPFSLARVELPSLRVFIIESPGAADIDKALLQEVFESLEMPSIQTFHLHCQGLMTMMTGWPPALLEMLERTRSLRQLLLSLDWCSGRSVGTTNNPSLVSPLLRVIPNVETLVLAMERARIVSRVPFRDNANIFLSELFSRLAQPNDPVVPKLADVRVYMTDIVLDTSCAEVVLEAAAARSPMGALAAPANGPLTRPISYLSVVRFSPEKTLLRSIGLGQVELKPALLRKIQDLGKEGVRVVIEEKDGLPALLQTSVGRWW</sequence>
<organism evidence="2 3">
    <name type="scientific">Marasmius crinis-equi</name>
    <dbReference type="NCBI Taxonomy" id="585013"/>
    <lineage>
        <taxon>Eukaryota</taxon>
        <taxon>Fungi</taxon>
        <taxon>Dikarya</taxon>
        <taxon>Basidiomycota</taxon>
        <taxon>Agaricomycotina</taxon>
        <taxon>Agaricomycetes</taxon>
        <taxon>Agaricomycetidae</taxon>
        <taxon>Agaricales</taxon>
        <taxon>Marasmiineae</taxon>
        <taxon>Marasmiaceae</taxon>
        <taxon>Marasmius</taxon>
    </lineage>
</organism>
<dbReference type="InterPro" id="IPR032675">
    <property type="entry name" value="LRR_dom_sf"/>
</dbReference>
<evidence type="ECO:0000313" key="2">
    <source>
        <dbReference type="EMBL" id="KAL0575577.1"/>
    </source>
</evidence>
<dbReference type="Proteomes" id="UP001465976">
    <property type="component" value="Unassembled WGS sequence"/>
</dbReference>
<dbReference type="Gene3D" id="1.20.1280.50">
    <property type="match status" value="1"/>
</dbReference>
<protein>
    <recommendedName>
        <fullName evidence="4">F-box domain-containing protein</fullName>
    </recommendedName>
</protein>
<evidence type="ECO:0000313" key="3">
    <source>
        <dbReference type="Proteomes" id="UP001465976"/>
    </source>
</evidence>
<keyword evidence="1" id="KW-0175">Coiled coil</keyword>
<accession>A0ABR3FJK8</accession>